<proteinExistence type="predicted"/>
<dbReference type="Gene3D" id="3.40.33.10">
    <property type="entry name" value="CAP"/>
    <property type="match status" value="1"/>
</dbReference>
<organism evidence="5 6">
    <name type="scientific">Candidatus Portnoybacteria bacterium CG11_big_fil_rev_8_21_14_0_20_44_10</name>
    <dbReference type="NCBI Taxonomy" id="1974818"/>
    <lineage>
        <taxon>Bacteria</taxon>
        <taxon>Candidatus Portnoyibacteriota</taxon>
    </lineage>
</organism>
<evidence type="ECO:0000259" key="4">
    <source>
        <dbReference type="Pfam" id="PF09335"/>
    </source>
</evidence>
<evidence type="ECO:0000313" key="6">
    <source>
        <dbReference type="Proteomes" id="UP000231550"/>
    </source>
</evidence>
<reference evidence="5 6" key="1">
    <citation type="submission" date="2017-09" db="EMBL/GenBank/DDBJ databases">
        <title>Depth-based differentiation of microbial function through sediment-hosted aquifers and enrichment of novel symbionts in the deep terrestrial subsurface.</title>
        <authorList>
            <person name="Probst A.J."/>
            <person name="Ladd B."/>
            <person name="Jarett J.K."/>
            <person name="Geller-Mcgrath D.E."/>
            <person name="Sieber C.M."/>
            <person name="Emerson J.B."/>
            <person name="Anantharaman K."/>
            <person name="Thomas B.C."/>
            <person name="Malmstrom R."/>
            <person name="Stieglmeier M."/>
            <person name="Klingl A."/>
            <person name="Woyke T."/>
            <person name="Ryan C.M."/>
            <person name="Banfield J.F."/>
        </authorList>
    </citation>
    <scope>NUCLEOTIDE SEQUENCE [LARGE SCALE GENOMIC DNA]</scope>
    <source>
        <strain evidence="5">CG11_big_fil_rev_8_21_14_0_20_44_10</strain>
    </source>
</reference>
<feature type="transmembrane region" description="Helical" evidence="2">
    <location>
        <begin position="214"/>
        <end position="232"/>
    </location>
</feature>
<keyword evidence="2" id="KW-0472">Membrane</keyword>
<protein>
    <submittedName>
        <fullName evidence="5">Uncharacterized protein</fullName>
    </submittedName>
</protein>
<feature type="transmembrane region" description="Helical" evidence="2">
    <location>
        <begin position="167"/>
        <end position="194"/>
    </location>
</feature>
<dbReference type="AlphaFoldDB" id="A0A2H0KR16"/>
<feature type="transmembrane region" description="Helical" evidence="2">
    <location>
        <begin position="7"/>
        <end position="24"/>
    </location>
</feature>
<dbReference type="InterPro" id="IPR035940">
    <property type="entry name" value="CAP_sf"/>
</dbReference>
<evidence type="ECO:0000256" key="2">
    <source>
        <dbReference type="SAM" id="Phobius"/>
    </source>
</evidence>
<sequence length="505" mass="56198">MTMLKIIFDHISFAYPIIFSLMFIEGGDGTLLASGFLVRLGFLNFFIVYPLALLTALLRDIILYKLGARYGENLVAKFGRFLFITPAQLAKLEARLKNGGRKTIFFAKFLYGLNHITIMAVGATKFNFWKFLKIESVTIFLWGTLMLLLGFFLGHGFTLLRHYVKDIALLLTAVFALFIVLAEFGITSKVLLFYRSNEGKAPSTRSKIFQKGKLSIVILFIVLAVGVVAFCFRGDLMSGYRAAVQKAGWFKSGSLSEVMSIENVEKQILTPPPLRTTWKKAAVDLTITGVVDWTNQQRVGAGLASLEENYLLNLAAAAKARDMFEKQYFAHNSPDGRGPDELANEVGYDYIAIGENLALGNFDGDKALVEAWMESPGHRANILFGGYEEIGVAVIRGTFENQVTWIAVQEFGQPLADCPRVDMSLAAKINGYKSEITALDNAVAAKQEEIKILKPQNREEYEARIEEYNSLVNQYNNLVAAIKALVAEYNLQVSLFNQCASPARN</sequence>
<dbReference type="CDD" id="cd05379">
    <property type="entry name" value="CAP_bacterial"/>
    <property type="match status" value="1"/>
</dbReference>
<evidence type="ECO:0000256" key="1">
    <source>
        <dbReference type="SAM" id="Coils"/>
    </source>
</evidence>
<dbReference type="SUPFAM" id="SSF55797">
    <property type="entry name" value="PR-1-like"/>
    <property type="match status" value="1"/>
</dbReference>
<accession>A0A2H0KR16</accession>
<dbReference type="PANTHER" id="PTHR31157">
    <property type="entry name" value="SCP DOMAIN-CONTAINING PROTEIN"/>
    <property type="match status" value="1"/>
</dbReference>
<dbReference type="PANTHER" id="PTHR31157:SF1">
    <property type="entry name" value="SCP DOMAIN-CONTAINING PROTEIN"/>
    <property type="match status" value="1"/>
</dbReference>
<evidence type="ECO:0000313" key="5">
    <source>
        <dbReference type="EMBL" id="PIQ74579.1"/>
    </source>
</evidence>
<comment type="caution">
    <text evidence="5">The sequence shown here is derived from an EMBL/GenBank/DDBJ whole genome shotgun (WGS) entry which is preliminary data.</text>
</comment>
<feature type="coiled-coil region" evidence="1">
    <location>
        <begin position="429"/>
        <end position="478"/>
    </location>
</feature>
<dbReference type="InterPro" id="IPR014044">
    <property type="entry name" value="CAP_dom"/>
</dbReference>
<keyword evidence="1" id="KW-0175">Coiled coil</keyword>
<dbReference type="InterPro" id="IPR032816">
    <property type="entry name" value="VTT_dom"/>
</dbReference>
<dbReference type="EMBL" id="PCVN01000036">
    <property type="protein sequence ID" value="PIQ74579.1"/>
    <property type="molecule type" value="Genomic_DNA"/>
</dbReference>
<name>A0A2H0KR16_9BACT</name>
<feature type="domain" description="VTT" evidence="4">
    <location>
        <begin position="36"/>
        <end position="150"/>
    </location>
</feature>
<feature type="transmembrane region" description="Helical" evidence="2">
    <location>
        <begin position="36"/>
        <end position="58"/>
    </location>
</feature>
<feature type="domain" description="SCP" evidence="3">
    <location>
        <begin position="294"/>
        <end position="406"/>
    </location>
</feature>
<dbReference type="Proteomes" id="UP000231550">
    <property type="component" value="Unassembled WGS sequence"/>
</dbReference>
<evidence type="ECO:0000259" key="3">
    <source>
        <dbReference type="Pfam" id="PF00188"/>
    </source>
</evidence>
<feature type="transmembrane region" description="Helical" evidence="2">
    <location>
        <begin position="139"/>
        <end position="160"/>
    </location>
</feature>
<dbReference type="Pfam" id="PF09335">
    <property type="entry name" value="VTT_dom"/>
    <property type="match status" value="1"/>
</dbReference>
<keyword evidence="2" id="KW-1133">Transmembrane helix</keyword>
<feature type="transmembrane region" description="Helical" evidence="2">
    <location>
        <begin position="105"/>
        <end position="127"/>
    </location>
</feature>
<keyword evidence="2" id="KW-0812">Transmembrane</keyword>
<gene>
    <name evidence="5" type="ORF">COV85_01360</name>
</gene>
<dbReference type="Pfam" id="PF00188">
    <property type="entry name" value="CAP"/>
    <property type="match status" value="1"/>
</dbReference>